<protein>
    <recommendedName>
        <fullName evidence="1">Transglutaminase-like domain-containing protein</fullName>
    </recommendedName>
</protein>
<proteinExistence type="predicted"/>
<reference evidence="2 3" key="1">
    <citation type="submission" date="2015-09" db="EMBL/GenBank/DDBJ databases">
        <title>Sorangium comparison.</title>
        <authorList>
            <person name="Zaburannyi N."/>
            <person name="Bunk B."/>
            <person name="Overmann J."/>
            <person name="Mueller R."/>
        </authorList>
    </citation>
    <scope>NUCLEOTIDE SEQUENCE [LARGE SCALE GENOMIC DNA]</scope>
    <source>
        <strain evidence="2 3">So ce26</strain>
    </source>
</reference>
<evidence type="ECO:0000259" key="1">
    <source>
        <dbReference type="Pfam" id="PF01841"/>
    </source>
</evidence>
<dbReference type="OrthoDB" id="148799at2"/>
<dbReference type="SUPFAM" id="SSF54001">
    <property type="entry name" value="Cysteine proteinases"/>
    <property type="match status" value="1"/>
</dbReference>
<organism evidence="2 3">
    <name type="scientific">Sorangium cellulosum</name>
    <name type="common">Polyangium cellulosum</name>
    <dbReference type="NCBI Taxonomy" id="56"/>
    <lineage>
        <taxon>Bacteria</taxon>
        <taxon>Pseudomonadati</taxon>
        <taxon>Myxococcota</taxon>
        <taxon>Polyangia</taxon>
        <taxon>Polyangiales</taxon>
        <taxon>Polyangiaceae</taxon>
        <taxon>Sorangium</taxon>
    </lineage>
</organism>
<dbReference type="Proteomes" id="UP000238348">
    <property type="component" value="Chromosome"/>
</dbReference>
<sequence>MTTQQILDFYRRPAAMTSAGEHARALEDLPRDVAALARIVQGVLLHQHWASKYGVTLSDERLGESHIRPTGQMLDRLFTHDHQPLSAARPPGARLVGICRHFTVLLAALLRAKGVPARARCGFGAYFMPDLRLDHWVCEYWNAEQARWILVDAQIDDVQRAALKLDFDPLDVPRDRFLIAGDAWAQCRAGEADPSTFGIFDMFGSWFIAGNLVRDVAALNNMEMLPWDDWGAMVGPDEPLKDDHLALFDRLAALTHTPDATFADLRALYEGDERLRVPATVYNAVLNRPETV</sequence>
<dbReference type="Pfam" id="PF01841">
    <property type="entry name" value="Transglut_core"/>
    <property type="match status" value="1"/>
</dbReference>
<evidence type="ECO:0000313" key="3">
    <source>
        <dbReference type="Proteomes" id="UP000238348"/>
    </source>
</evidence>
<name>A0A2L0ETY3_SORCE</name>
<dbReference type="Gene3D" id="3.10.620.30">
    <property type="match status" value="1"/>
</dbReference>
<dbReference type="EMBL" id="CP012673">
    <property type="protein sequence ID" value="AUX42768.1"/>
    <property type="molecule type" value="Genomic_DNA"/>
</dbReference>
<accession>A0A2L0ETY3</accession>
<dbReference type="InterPro" id="IPR038765">
    <property type="entry name" value="Papain-like_cys_pep_sf"/>
</dbReference>
<dbReference type="AlphaFoldDB" id="A0A2L0ETY3"/>
<feature type="domain" description="Transglutaminase-like" evidence="1">
    <location>
        <begin position="96"/>
        <end position="153"/>
    </location>
</feature>
<dbReference type="InterPro" id="IPR002931">
    <property type="entry name" value="Transglutaminase-like"/>
</dbReference>
<evidence type="ECO:0000313" key="2">
    <source>
        <dbReference type="EMBL" id="AUX42768.1"/>
    </source>
</evidence>
<dbReference type="RefSeq" id="WP_104981530.1">
    <property type="nucleotide sequence ID" value="NZ_CP012673.1"/>
</dbReference>
<gene>
    <name evidence="2" type="ORF">SOCE26_042020</name>
</gene>